<protein>
    <submittedName>
        <fullName evidence="2">Hemerythrin HHE cation binding domain-containing protein</fullName>
    </submittedName>
</protein>
<dbReference type="Pfam" id="PF01814">
    <property type="entry name" value="Hemerythrin"/>
    <property type="match status" value="1"/>
</dbReference>
<dbReference type="InterPro" id="IPR012312">
    <property type="entry name" value="Hemerythrin-like"/>
</dbReference>
<evidence type="ECO:0000313" key="3">
    <source>
        <dbReference type="Proteomes" id="UP000270626"/>
    </source>
</evidence>
<dbReference type="PANTHER" id="PTHR39966:SF3">
    <property type="entry name" value="DUF438 DOMAIN-CONTAINING PROTEIN"/>
    <property type="match status" value="1"/>
</dbReference>
<evidence type="ECO:0000313" key="2">
    <source>
        <dbReference type="EMBL" id="RKT59305.1"/>
    </source>
</evidence>
<dbReference type="Gene3D" id="1.20.120.520">
    <property type="entry name" value="nmb1532 protein domain like"/>
    <property type="match status" value="1"/>
</dbReference>
<dbReference type="AlphaFoldDB" id="A0A495WEV4"/>
<gene>
    <name evidence="2" type="ORF">DFR40_1189</name>
</gene>
<dbReference type="PANTHER" id="PTHR39966">
    <property type="entry name" value="BLL2471 PROTEIN-RELATED"/>
    <property type="match status" value="1"/>
</dbReference>
<organism evidence="2 3">
    <name type="scientific">Azonexus fungiphilus</name>
    <dbReference type="NCBI Taxonomy" id="146940"/>
    <lineage>
        <taxon>Bacteria</taxon>
        <taxon>Pseudomonadati</taxon>
        <taxon>Pseudomonadota</taxon>
        <taxon>Betaproteobacteria</taxon>
        <taxon>Rhodocyclales</taxon>
        <taxon>Azonexaceae</taxon>
        <taxon>Azonexus</taxon>
    </lineage>
</organism>
<evidence type="ECO:0000259" key="1">
    <source>
        <dbReference type="Pfam" id="PF01814"/>
    </source>
</evidence>
<sequence>MTIRDFMLEDHRHCDDLFAAAEQSAGDGDLVAARLAFGQFRDAVLRHFTGEEATLFPAFEERTGMRMGPTQVMRMEHEQMRALMDAAVDALESGKTEDFLGQADSLLITMQQHNMKEENVLYPMCDQQLGDAAGALVERLRSELEAA</sequence>
<dbReference type="Proteomes" id="UP000270626">
    <property type="component" value="Unassembled WGS sequence"/>
</dbReference>
<dbReference type="GO" id="GO:0005886">
    <property type="term" value="C:plasma membrane"/>
    <property type="evidence" value="ECO:0007669"/>
    <property type="project" value="TreeGrafter"/>
</dbReference>
<comment type="caution">
    <text evidence="2">The sequence shown here is derived from an EMBL/GenBank/DDBJ whole genome shotgun (WGS) entry which is preliminary data.</text>
</comment>
<dbReference type="OrthoDB" id="9792554at2"/>
<dbReference type="RefSeq" id="WP_121457557.1">
    <property type="nucleotide sequence ID" value="NZ_JAANMQ010000002.1"/>
</dbReference>
<accession>A0A495WEV4</accession>
<feature type="domain" description="Hemerythrin-like" evidence="1">
    <location>
        <begin position="3"/>
        <end position="125"/>
    </location>
</feature>
<name>A0A495WEV4_9RHOO</name>
<dbReference type="EMBL" id="RBXP01000013">
    <property type="protein sequence ID" value="RKT59305.1"/>
    <property type="molecule type" value="Genomic_DNA"/>
</dbReference>
<reference evidence="2 3" key="1">
    <citation type="submission" date="2018-10" db="EMBL/GenBank/DDBJ databases">
        <title>Genomic Encyclopedia of Type Strains, Phase IV (KMG-IV): sequencing the most valuable type-strain genomes for metagenomic binning, comparative biology and taxonomic classification.</title>
        <authorList>
            <person name="Goeker M."/>
        </authorList>
    </citation>
    <scope>NUCLEOTIDE SEQUENCE [LARGE SCALE GENOMIC DNA]</scope>
    <source>
        <strain evidence="2 3">DSM 23841</strain>
    </source>
</reference>
<keyword evidence="3" id="KW-1185">Reference proteome</keyword>
<proteinExistence type="predicted"/>